<dbReference type="PANTHER" id="PTHR46289">
    <property type="entry name" value="52 KDA REPRESSOR OF THE INHIBITOR OF THE PROTEIN KINASE-LIKE PROTEIN-RELATED"/>
    <property type="match status" value="1"/>
</dbReference>
<gene>
    <name evidence="2" type="primary">LOC136089495</name>
</gene>
<dbReference type="Proteomes" id="UP001652625">
    <property type="component" value="Chromosome 13"/>
</dbReference>
<keyword evidence="1" id="KW-1185">Reference proteome</keyword>
<sequence length="239" mass="26759">MEEFVKFIHCSNGVTGEGLFCVLLKVMSVLSLDIKNCRGQSYDGAGAMAGHTKGLFARILNLNEKAIFTHCYSHRFNLALCTSCNAQSIRNLLAHVKEVSYFLILSPTKQQKLEEHIDKITPLASQKKLKDVCKTCWIDKVHDMDTFQELFIFVVSCLEEMSLNINKTFNHTTSTSASSLLKLITGFDFIVALCIARNVFDITLPITRLLQAKSNDIYNGLNLIQALKDAVCSLRNTVD</sequence>
<reference evidence="2" key="1">
    <citation type="submission" date="2025-08" db="UniProtKB">
        <authorList>
            <consortium name="RefSeq"/>
        </authorList>
    </citation>
    <scope>IDENTIFICATION</scope>
</reference>
<accession>A0ABM4DB57</accession>
<evidence type="ECO:0000313" key="1">
    <source>
        <dbReference type="Proteomes" id="UP001652625"/>
    </source>
</evidence>
<dbReference type="PANTHER" id="PTHR46289:SF14">
    <property type="entry name" value="DUF4371 DOMAIN-CONTAINING PROTEIN"/>
    <property type="match status" value="1"/>
</dbReference>
<name>A0ABM4DB57_HYDVU</name>
<proteinExistence type="predicted"/>
<evidence type="ECO:0000313" key="2">
    <source>
        <dbReference type="RefSeq" id="XP_065671596.1"/>
    </source>
</evidence>
<protein>
    <submittedName>
        <fullName evidence="2">52 kDa repressor of the inhibitor of the protein kinase-like</fullName>
    </submittedName>
</protein>
<dbReference type="GeneID" id="136089495"/>
<dbReference type="RefSeq" id="XP_065671596.1">
    <property type="nucleotide sequence ID" value="XM_065815524.1"/>
</dbReference>
<dbReference type="InterPro" id="IPR052958">
    <property type="entry name" value="IFN-induced_PKR_regulator"/>
</dbReference>
<organism evidence="1 2">
    <name type="scientific">Hydra vulgaris</name>
    <name type="common">Hydra</name>
    <name type="synonym">Hydra attenuata</name>
    <dbReference type="NCBI Taxonomy" id="6087"/>
    <lineage>
        <taxon>Eukaryota</taxon>
        <taxon>Metazoa</taxon>
        <taxon>Cnidaria</taxon>
        <taxon>Hydrozoa</taxon>
        <taxon>Hydroidolina</taxon>
        <taxon>Anthoathecata</taxon>
        <taxon>Aplanulata</taxon>
        <taxon>Hydridae</taxon>
        <taxon>Hydra</taxon>
    </lineage>
</organism>